<sequence length="219" mass="24281">MRFLRDNSLTIVLVTATLMTIAGMYIAGWLANNEELAAHGSPALTLMQYGLSGDFLSAVFENWESEFLQMSVYVVLTAYLYQRGSAESKDPDERSPQDEGLAHREEDPEAPWPVKRGGMVRLLYAYSLGIVLTGLFLASFVLHLVSSARSESETAQLHGQATTTVMQHLGSAQFWFESLQNWQSEFLSTALIVVLSIFLRYRGSPESKPVGAPHRETGS</sequence>
<gene>
    <name evidence="3" type="ORF">GFB56_18895</name>
</gene>
<dbReference type="Pfam" id="PF20554">
    <property type="entry name" value="DUF6766"/>
    <property type="match status" value="1"/>
</dbReference>
<keyword evidence="4" id="KW-1185">Reference proteome</keyword>
<proteinExistence type="predicted"/>
<feature type="region of interest" description="Disordered" evidence="1">
    <location>
        <begin position="86"/>
        <end position="110"/>
    </location>
</feature>
<accession>A0AAW4FMQ9</accession>
<evidence type="ECO:0000256" key="1">
    <source>
        <dbReference type="SAM" id="MobiDB-lite"/>
    </source>
</evidence>
<dbReference type="AlphaFoldDB" id="A0AAW4FMQ9"/>
<organism evidence="3 4">
    <name type="scientific">Ensifer canadensis</name>
    <dbReference type="NCBI Taxonomy" id="555315"/>
    <lineage>
        <taxon>Bacteria</taxon>
        <taxon>Pseudomonadati</taxon>
        <taxon>Pseudomonadota</taxon>
        <taxon>Alphaproteobacteria</taxon>
        <taxon>Hyphomicrobiales</taxon>
        <taxon>Rhizobiaceae</taxon>
        <taxon>Sinorhizobium/Ensifer group</taxon>
        <taxon>Ensifer</taxon>
    </lineage>
</organism>
<feature type="transmembrane region" description="Helical" evidence="2">
    <location>
        <begin position="123"/>
        <end position="145"/>
    </location>
</feature>
<keyword evidence="2" id="KW-0472">Membrane</keyword>
<keyword evidence="2" id="KW-0812">Transmembrane</keyword>
<evidence type="ECO:0000313" key="3">
    <source>
        <dbReference type="EMBL" id="MBM3092854.1"/>
    </source>
</evidence>
<evidence type="ECO:0000313" key="4">
    <source>
        <dbReference type="Proteomes" id="UP000744980"/>
    </source>
</evidence>
<keyword evidence="2" id="KW-1133">Transmembrane helix</keyword>
<dbReference type="Proteomes" id="UP000744980">
    <property type="component" value="Unassembled WGS sequence"/>
</dbReference>
<evidence type="ECO:0000256" key="2">
    <source>
        <dbReference type="SAM" id="Phobius"/>
    </source>
</evidence>
<evidence type="ECO:0008006" key="5">
    <source>
        <dbReference type="Google" id="ProtNLM"/>
    </source>
</evidence>
<feature type="transmembrane region" description="Helical" evidence="2">
    <location>
        <begin position="12"/>
        <end position="31"/>
    </location>
</feature>
<dbReference type="EMBL" id="WXFA01000011">
    <property type="protein sequence ID" value="MBM3092854.1"/>
    <property type="molecule type" value="Genomic_DNA"/>
</dbReference>
<feature type="compositionally biased region" description="Basic and acidic residues" evidence="1">
    <location>
        <begin position="86"/>
        <end position="106"/>
    </location>
</feature>
<protein>
    <recommendedName>
        <fullName evidence="5">Transmembrane protein</fullName>
    </recommendedName>
</protein>
<name>A0AAW4FMQ9_9HYPH</name>
<dbReference type="InterPro" id="IPR046657">
    <property type="entry name" value="DUF6766"/>
</dbReference>
<dbReference type="RefSeq" id="WP_057205612.1">
    <property type="nucleotide sequence ID" value="NZ_CP083373.1"/>
</dbReference>
<reference evidence="3 4" key="1">
    <citation type="submission" date="2020-01" db="EMBL/GenBank/DDBJ databases">
        <title>Draft genome assembly of Ensifer adhaerens T173.</title>
        <authorList>
            <person name="Craig J.E."/>
            <person name="Stinchcombe J.R."/>
        </authorList>
    </citation>
    <scope>NUCLEOTIDE SEQUENCE [LARGE SCALE GENOMIC DNA]</scope>
    <source>
        <strain evidence="3 4">T173</strain>
    </source>
</reference>
<comment type="caution">
    <text evidence="3">The sequence shown here is derived from an EMBL/GenBank/DDBJ whole genome shotgun (WGS) entry which is preliminary data.</text>
</comment>